<dbReference type="InterPro" id="IPR017850">
    <property type="entry name" value="Alkaline_phosphatase_core_sf"/>
</dbReference>
<dbReference type="RefSeq" id="WP_058037682.1">
    <property type="nucleotide sequence ID" value="NZ_FMBB01000004.1"/>
</dbReference>
<dbReference type="AlphaFoldDB" id="A0A1C4C2N5"/>
<sequence length="424" mass="44766">MSIEVSRRSVLIGGSVVAGTALLGTPARASVPTSAGIPDLDVHVIVVDGMRPDELRSELTPTLTGLAAGGIHYPDASAITIAETLPNHTAMMTGVLPARSGVPANSVYDPAIDKKRDLDRPSDLQASTVLDRVRTELGLTTASVLSKRYLHGLFGDRASLVWDPQPLVPGTEHAPDNFTIDALIRIVGGNSPRLSFTNLGDVDRVGHLDLSGPSIRIARTAALQNTDNQVRRFVDFLHDTGRWNRSILIVLADHSMDWSEPARLIGLDRPLNADPLLAGKIRIAQNGGADLIYFVGPDGERAEAVSRIQQIVDGVDGVESSHLPAEFDLGTNAGDVVAFCAQGWRFSDPTPLSNPIPGNHGHFVTLPIPFFLSGGHPALDGGRKIDTQARTIDVAPTVAALLGLGAPAGGWDGVARTTGVSLNV</sequence>
<reference evidence="1 2" key="1">
    <citation type="submission" date="2017-07" db="EMBL/GenBank/DDBJ databases">
        <title>Draft sequence of Rhodococcus enclensis 23b-28.</title>
        <authorList>
            <person name="Besaury L."/>
            <person name="Sancelme M."/>
            <person name="Amato P."/>
            <person name="Lallement A."/>
            <person name="Delort A.-M."/>
        </authorList>
    </citation>
    <scope>NUCLEOTIDE SEQUENCE [LARGE SCALE GENOMIC DNA]</scope>
    <source>
        <strain evidence="1 2">23b-28</strain>
    </source>
</reference>
<name>A0A1C4C2N5_RHOSG</name>
<dbReference type="PANTHER" id="PTHR10151">
    <property type="entry name" value="ECTONUCLEOTIDE PYROPHOSPHATASE/PHOSPHODIESTERASE"/>
    <property type="match status" value="1"/>
</dbReference>
<protein>
    <submittedName>
        <fullName evidence="1">Alkaline phosphatase family protein</fullName>
    </submittedName>
</protein>
<accession>A0A1C4C2N5</accession>
<evidence type="ECO:0000313" key="1">
    <source>
        <dbReference type="EMBL" id="PCK27028.1"/>
    </source>
</evidence>
<dbReference type="SUPFAM" id="SSF53649">
    <property type="entry name" value="Alkaline phosphatase-like"/>
    <property type="match status" value="1"/>
</dbReference>
<gene>
    <name evidence="1" type="ORF">CHR55_12435</name>
</gene>
<dbReference type="PROSITE" id="PS51318">
    <property type="entry name" value="TAT"/>
    <property type="match status" value="1"/>
</dbReference>
<dbReference type="InterPro" id="IPR002591">
    <property type="entry name" value="Phosphodiest/P_Trfase"/>
</dbReference>
<evidence type="ECO:0000313" key="2">
    <source>
        <dbReference type="Proteomes" id="UP000230886"/>
    </source>
</evidence>
<dbReference type="Proteomes" id="UP000230886">
    <property type="component" value="Unassembled WGS sequence"/>
</dbReference>
<proteinExistence type="predicted"/>
<organism evidence="1 2">
    <name type="scientific">Rhodococcus qingshengii</name>
    <dbReference type="NCBI Taxonomy" id="334542"/>
    <lineage>
        <taxon>Bacteria</taxon>
        <taxon>Bacillati</taxon>
        <taxon>Actinomycetota</taxon>
        <taxon>Actinomycetes</taxon>
        <taxon>Mycobacteriales</taxon>
        <taxon>Nocardiaceae</taxon>
        <taxon>Rhodococcus</taxon>
        <taxon>Rhodococcus erythropolis group</taxon>
    </lineage>
</organism>
<dbReference type="Gene3D" id="3.40.720.10">
    <property type="entry name" value="Alkaline Phosphatase, subunit A"/>
    <property type="match status" value="1"/>
</dbReference>
<dbReference type="InterPro" id="IPR006311">
    <property type="entry name" value="TAT_signal"/>
</dbReference>
<comment type="caution">
    <text evidence="1">The sequence shown here is derived from an EMBL/GenBank/DDBJ whole genome shotgun (WGS) entry which is preliminary data.</text>
</comment>
<dbReference type="EMBL" id="NOVD01000006">
    <property type="protein sequence ID" value="PCK27028.1"/>
    <property type="molecule type" value="Genomic_DNA"/>
</dbReference>
<dbReference type="PANTHER" id="PTHR10151:SF120">
    <property type="entry name" value="BIS(5'-ADENOSYL)-TRIPHOSPHATASE"/>
    <property type="match status" value="1"/>
</dbReference>
<dbReference type="GO" id="GO:0016787">
    <property type="term" value="F:hydrolase activity"/>
    <property type="evidence" value="ECO:0007669"/>
    <property type="project" value="UniProtKB-ARBA"/>
</dbReference>
<dbReference type="Pfam" id="PF01663">
    <property type="entry name" value="Phosphodiest"/>
    <property type="match status" value="1"/>
</dbReference>